<protein>
    <recommendedName>
        <fullName evidence="1">HTH-like domain-containing protein</fullName>
    </recommendedName>
</protein>
<dbReference type="InterPro" id="IPR050900">
    <property type="entry name" value="Transposase_IS3/IS150/IS904"/>
</dbReference>
<dbReference type="PANTHER" id="PTHR46889">
    <property type="entry name" value="TRANSPOSASE INSF FOR INSERTION SEQUENCE IS3B-RELATED"/>
    <property type="match status" value="1"/>
</dbReference>
<dbReference type="Pfam" id="PF13276">
    <property type="entry name" value="HTH_21"/>
    <property type="match status" value="1"/>
</dbReference>
<dbReference type="AlphaFoldDB" id="A0AA91V7T3"/>
<evidence type="ECO:0000313" key="2">
    <source>
        <dbReference type="EMBL" id="PED80106.1"/>
    </source>
</evidence>
<name>A0AA91V7T3_9BACI</name>
<proteinExistence type="predicted"/>
<accession>A0AA91V7T3</accession>
<organism evidence="2 3">
    <name type="scientific">Bacillus pseudomycoides</name>
    <dbReference type="NCBI Taxonomy" id="64104"/>
    <lineage>
        <taxon>Bacteria</taxon>
        <taxon>Bacillati</taxon>
        <taxon>Bacillota</taxon>
        <taxon>Bacilli</taxon>
        <taxon>Bacillales</taxon>
        <taxon>Bacillaceae</taxon>
        <taxon>Bacillus</taxon>
        <taxon>Bacillus cereus group</taxon>
    </lineage>
</organism>
<dbReference type="InterPro" id="IPR025948">
    <property type="entry name" value="HTH-like_dom"/>
</dbReference>
<comment type="caution">
    <text evidence="2">The sequence shown here is derived from an EMBL/GenBank/DDBJ whole genome shotgun (WGS) entry which is preliminary data.</text>
</comment>
<feature type="domain" description="HTH-like" evidence="1">
    <location>
        <begin position="9"/>
        <end position="55"/>
    </location>
</feature>
<gene>
    <name evidence="2" type="ORF">CON65_24465</name>
</gene>
<reference evidence="2 3" key="1">
    <citation type="submission" date="2017-09" db="EMBL/GenBank/DDBJ databases">
        <title>Large-scale bioinformatics analysis of Bacillus genomes uncovers conserved roles of natural products in bacterial physiology.</title>
        <authorList>
            <consortium name="Agbiome Team Llc"/>
            <person name="Bleich R.M."/>
            <person name="Grubbs K.J."/>
            <person name="Santa Maria K.C."/>
            <person name="Allen S.E."/>
            <person name="Farag S."/>
            <person name="Shank E.A."/>
            <person name="Bowers A."/>
        </authorList>
    </citation>
    <scope>NUCLEOTIDE SEQUENCE [LARGE SCALE GENOMIC DNA]</scope>
    <source>
        <strain evidence="2 3">AFS092012</strain>
    </source>
</reference>
<sequence length="121" mass="14643">MFIYRGNFFVEKNGSFSYPRVCTWLKKYCGLQINHKRVYRLMKKMGIQAKIRKKKWRHFGLKEQCVVSENLLNREFSATKPNEKWVIDITYLTFNNTCMYLFINLKNSYCFWESISIKLSV</sequence>
<dbReference type="Proteomes" id="UP000221020">
    <property type="component" value="Unassembled WGS sequence"/>
</dbReference>
<dbReference type="PANTHER" id="PTHR46889:SF4">
    <property type="entry name" value="TRANSPOSASE INSO FOR INSERTION SEQUENCE ELEMENT IS911B-RELATED"/>
    <property type="match status" value="1"/>
</dbReference>
<evidence type="ECO:0000313" key="3">
    <source>
        <dbReference type="Proteomes" id="UP000221020"/>
    </source>
</evidence>
<evidence type="ECO:0000259" key="1">
    <source>
        <dbReference type="Pfam" id="PF13276"/>
    </source>
</evidence>
<dbReference type="EMBL" id="NVOR01000134">
    <property type="protein sequence ID" value="PED80106.1"/>
    <property type="molecule type" value="Genomic_DNA"/>
</dbReference>